<accession>A0A9N9EUY9</accession>
<organism evidence="1 2">
    <name type="scientific">Dentiscutata erythropus</name>
    <dbReference type="NCBI Taxonomy" id="1348616"/>
    <lineage>
        <taxon>Eukaryota</taxon>
        <taxon>Fungi</taxon>
        <taxon>Fungi incertae sedis</taxon>
        <taxon>Mucoromycota</taxon>
        <taxon>Glomeromycotina</taxon>
        <taxon>Glomeromycetes</taxon>
        <taxon>Diversisporales</taxon>
        <taxon>Gigasporaceae</taxon>
        <taxon>Dentiscutata</taxon>
    </lineage>
</organism>
<evidence type="ECO:0000313" key="2">
    <source>
        <dbReference type="Proteomes" id="UP000789405"/>
    </source>
</evidence>
<dbReference type="EMBL" id="CAJVPY010008413">
    <property type="protein sequence ID" value="CAG8695433.1"/>
    <property type="molecule type" value="Genomic_DNA"/>
</dbReference>
<proteinExistence type="predicted"/>
<comment type="caution">
    <text evidence="1">The sequence shown here is derived from an EMBL/GenBank/DDBJ whole genome shotgun (WGS) entry which is preliminary data.</text>
</comment>
<dbReference type="AlphaFoldDB" id="A0A9N9EUY9"/>
<protein>
    <submittedName>
        <fullName evidence="1">17438_t:CDS:1</fullName>
    </submittedName>
</protein>
<reference evidence="1" key="1">
    <citation type="submission" date="2021-06" db="EMBL/GenBank/DDBJ databases">
        <authorList>
            <person name="Kallberg Y."/>
            <person name="Tangrot J."/>
            <person name="Rosling A."/>
        </authorList>
    </citation>
    <scope>NUCLEOTIDE SEQUENCE</scope>
    <source>
        <strain evidence="1">MA453B</strain>
    </source>
</reference>
<evidence type="ECO:0000313" key="1">
    <source>
        <dbReference type="EMBL" id="CAG8695433.1"/>
    </source>
</evidence>
<keyword evidence="2" id="KW-1185">Reference proteome</keyword>
<sequence>MAIYKKEWYHIGGRISGYTICKENREDQQVPIDNVLDQLTYGLTQSLIKPFGETICTRVKLDDIVVKQLSEHSPFLQHVSWANGSYSSWQPKYISSIEVCGRGDLQNLTQF</sequence>
<gene>
    <name evidence="1" type="ORF">DERYTH_LOCUS12644</name>
</gene>
<dbReference type="Proteomes" id="UP000789405">
    <property type="component" value="Unassembled WGS sequence"/>
</dbReference>
<name>A0A9N9EUY9_9GLOM</name>